<dbReference type="Proteomes" id="UP001190926">
    <property type="component" value="Unassembled WGS sequence"/>
</dbReference>
<evidence type="ECO:0000313" key="2">
    <source>
        <dbReference type="Proteomes" id="UP001190926"/>
    </source>
</evidence>
<dbReference type="EMBL" id="SDAM02003400">
    <property type="protein sequence ID" value="KAH6820641.1"/>
    <property type="molecule type" value="Genomic_DNA"/>
</dbReference>
<protein>
    <submittedName>
        <fullName evidence="1">Uncharacterized protein</fullName>
    </submittedName>
</protein>
<reference evidence="1 2" key="1">
    <citation type="journal article" date="2021" name="Nat. Commun.">
        <title>Incipient diploidization of the medicinal plant Perilla within 10,000 years.</title>
        <authorList>
            <person name="Zhang Y."/>
            <person name="Shen Q."/>
            <person name="Leng L."/>
            <person name="Zhang D."/>
            <person name="Chen S."/>
            <person name="Shi Y."/>
            <person name="Ning Z."/>
            <person name="Chen S."/>
        </authorList>
    </citation>
    <scope>NUCLEOTIDE SEQUENCE [LARGE SCALE GENOMIC DNA]</scope>
    <source>
        <strain evidence="2">cv. PC099</strain>
    </source>
</reference>
<keyword evidence="2" id="KW-1185">Reference proteome</keyword>
<comment type="caution">
    <text evidence="1">The sequence shown here is derived from an EMBL/GenBank/DDBJ whole genome shotgun (WGS) entry which is preliminary data.</text>
</comment>
<feature type="non-terminal residue" evidence="1">
    <location>
        <position position="94"/>
    </location>
</feature>
<gene>
    <name evidence="1" type="ORF">C2S53_019947</name>
</gene>
<evidence type="ECO:0000313" key="1">
    <source>
        <dbReference type="EMBL" id="KAH6820641.1"/>
    </source>
</evidence>
<proteinExistence type="predicted"/>
<accession>A0AAD4IT62</accession>
<name>A0AAD4IT62_PERFH</name>
<organism evidence="1 2">
    <name type="scientific">Perilla frutescens var. hirtella</name>
    <name type="common">Perilla citriodora</name>
    <name type="synonym">Perilla setoyensis</name>
    <dbReference type="NCBI Taxonomy" id="608512"/>
    <lineage>
        <taxon>Eukaryota</taxon>
        <taxon>Viridiplantae</taxon>
        <taxon>Streptophyta</taxon>
        <taxon>Embryophyta</taxon>
        <taxon>Tracheophyta</taxon>
        <taxon>Spermatophyta</taxon>
        <taxon>Magnoliopsida</taxon>
        <taxon>eudicotyledons</taxon>
        <taxon>Gunneridae</taxon>
        <taxon>Pentapetalae</taxon>
        <taxon>asterids</taxon>
        <taxon>lamiids</taxon>
        <taxon>Lamiales</taxon>
        <taxon>Lamiaceae</taxon>
        <taxon>Nepetoideae</taxon>
        <taxon>Elsholtzieae</taxon>
        <taxon>Perilla</taxon>
    </lineage>
</organism>
<sequence>MQNNLFYILDQPHCPRYVFKRDYSVLVDIPWLHRLTLPHFSYLSSEAEALLTLSPSLVSGATRHRRHKKQKENALRYNKLGDSDLVISEITLGT</sequence>
<dbReference type="AlphaFoldDB" id="A0AAD4IT62"/>